<name>D5T5B0_LEUKI</name>
<dbReference type="PANTHER" id="PTHR30185:SF18">
    <property type="entry name" value="TRANSCRIPTIONAL REGULATOR MTLR"/>
    <property type="match status" value="1"/>
</dbReference>
<dbReference type="Pfam" id="PF02302">
    <property type="entry name" value="PTS_IIB"/>
    <property type="match status" value="1"/>
</dbReference>
<dbReference type="InterPro" id="IPR011608">
    <property type="entry name" value="PRD"/>
</dbReference>
<dbReference type="CDD" id="cd05568">
    <property type="entry name" value="PTS_IIB_bgl_like"/>
    <property type="match status" value="1"/>
</dbReference>
<dbReference type="InterPro" id="IPR007737">
    <property type="entry name" value="Mga_HTH"/>
</dbReference>
<evidence type="ECO:0000313" key="9">
    <source>
        <dbReference type="Proteomes" id="UP000002362"/>
    </source>
</evidence>
<dbReference type="STRING" id="762051.LKI_08505"/>
<evidence type="ECO:0000256" key="4">
    <source>
        <dbReference type="ARBA" id="ARBA00023159"/>
    </source>
</evidence>
<accession>D5T5B0</accession>
<evidence type="ECO:0000259" key="6">
    <source>
        <dbReference type="PROSITE" id="PS51099"/>
    </source>
</evidence>
<dbReference type="PANTHER" id="PTHR30185">
    <property type="entry name" value="CRYPTIC BETA-GLUCOSIDE BGL OPERON ANTITERMINATOR"/>
    <property type="match status" value="1"/>
</dbReference>
<protein>
    <recommendedName>
        <fullName evidence="10">PRD domain-containing protein</fullName>
    </recommendedName>
</protein>
<dbReference type="Pfam" id="PF00874">
    <property type="entry name" value="PRD"/>
    <property type="match status" value="2"/>
</dbReference>
<evidence type="ECO:0000256" key="2">
    <source>
        <dbReference type="ARBA" id="ARBA00022737"/>
    </source>
</evidence>
<dbReference type="GO" id="GO:0006355">
    <property type="term" value="P:regulation of DNA-templated transcription"/>
    <property type="evidence" value="ECO:0007669"/>
    <property type="project" value="InterPro"/>
</dbReference>
<dbReference type="HOGENOM" id="CLU_013442_2_1_9"/>
<keyword evidence="5" id="KW-0804">Transcription</keyword>
<gene>
    <name evidence="8" type="ordered locus">LKI_08505</name>
</gene>
<dbReference type="GO" id="GO:0008982">
    <property type="term" value="F:protein-N(PI)-phosphohistidine-sugar phosphotransferase activity"/>
    <property type="evidence" value="ECO:0007669"/>
    <property type="project" value="InterPro"/>
</dbReference>
<dbReference type="PATRIC" id="fig|762051.18.peg.1712"/>
<dbReference type="PROSITE" id="PS51099">
    <property type="entry name" value="PTS_EIIB_TYPE_2"/>
    <property type="match status" value="1"/>
</dbReference>
<dbReference type="PROSITE" id="PS51372">
    <property type="entry name" value="PRD_2"/>
    <property type="match status" value="1"/>
</dbReference>
<evidence type="ECO:0000256" key="1">
    <source>
        <dbReference type="ARBA" id="ARBA00022679"/>
    </source>
</evidence>
<evidence type="ECO:0008006" key="10">
    <source>
        <dbReference type="Google" id="ProtNLM"/>
    </source>
</evidence>
<dbReference type="InterPro" id="IPR036634">
    <property type="entry name" value="PRD_sf"/>
</dbReference>
<dbReference type="InterPro" id="IPR003501">
    <property type="entry name" value="PTS_EIIB_2/3"/>
</dbReference>
<evidence type="ECO:0000256" key="3">
    <source>
        <dbReference type="ARBA" id="ARBA00023015"/>
    </source>
</evidence>
<feature type="domain" description="PRD" evidence="7">
    <location>
        <begin position="262"/>
        <end position="367"/>
    </location>
</feature>
<dbReference type="SUPFAM" id="SSF52794">
    <property type="entry name" value="PTS system IIB component-like"/>
    <property type="match status" value="1"/>
</dbReference>
<evidence type="ECO:0000256" key="5">
    <source>
        <dbReference type="ARBA" id="ARBA00023163"/>
    </source>
</evidence>
<keyword evidence="4" id="KW-0010">Activator</keyword>
<dbReference type="Proteomes" id="UP000002362">
    <property type="component" value="Chromosome"/>
</dbReference>
<evidence type="ECO:0000313" key="8">
    <source>
        <dbReference type="EMBL" id="ADG41240.1"/>
    </source>
</evidence>
<keyword evidence="2" id="KW-0677">Repeat</keyword>
<dbReference type="Gene3D" id="3.40.50.2300">
    <property type="match status" value="1"/>
</dbReference>
<dbReference type="eggNOG" id="COG3711">
    <property type="taxonomic scope" value="Bacteria"/>
</dbReference>
<dbReference type="Pfam" id="PF05043">
    <property type="entry name" value="Mga"/>
    <property type="match status" value="1"/>
</dbReference>
<dbReference type="EMBL" id="CP001758">
    <property type="protein sequence ID" value="ADG41240.1"/>
    <property type="molecule type" value="Genomic_DNA"/>
</dbReference>
<dbReference type="Gene3D" id="1.10.10.10">
    <property type="entry name" value="Winged helix-like DNA-binding domain superfamily/Winged helix DNA-binding domain"/>
    <property type="match status" value="2"/>
</dbReference>
<dbReference type="InterPro" id="IPR013196">
    <property type="entry name" value="HTH_11"/>
</dbReference>
<dbReference type="InterPro" id="IPR036388">
    <property type="entry name" value="WH-like_DNA-bd_sf"/>
</dbReference>
<keyword evidence="3" id="KW-0805">Transcription regulation</keyword>
<dbReference type="SUPFAM" id="SSF63520">
    <property type="entry name" value="PTS-regulatory domain, PRD"/>
    <property type="match status" value="2"/>
</dbReference>
<evidence type="ECO:0000259" key="7">
    <source>
        <dbReference type="PROSITE" id="PS51372"/>
    </source>
</evidence>
<proteinExistence type="predicted"/>
<dbReference type="Gene3D" id="1.10.1790.10">
    <property type="entry name" value="PRD domain"/>
    <property type="match status" value="2"/>
</dbReference>
<dbReference type="OrthoDB" id="3239954at2"/>
<dbReference type="GO" id="GO:0009401">
    <property type="term" value="P:phosphoenolpyruvate-dependent sugar phosphotransferase system"/>
    <property type="evidence" value="ECO:0007669"/>
    <property type="project" value="InterPro"/>
</dbReference>
<dbReference type="InterPro" id="IPR050661">
    <property type="entry name" value="BglG_antiterminators"/>
</dbReference>
<organism evidence="8 9">
    <name type="scientific">Leuconostoc kimchii (strain IMSNU 11154 / KCTC 2386 / IH25)</name>
    <dbReference type="NCBI Taxonomy" id="762051"/>
    <lineage>
        <taxon>Bacteria</taxon>
        <taxon>Bacillati</taxon>
        <taxon>Bacillota</taxon>
        <taxon>Bacilli</taxon>
        <taxon>Lactobacillales</taxon>
        <taxon>Lactobacillaceae</taxon>
        <taxon>Leuconostoc</taxon>
    </lineage>
</organism>
<dbReference type="AlphaFoldDB" id="D5T5B0"/>
<dbReference type="InterPro" id="IPR013011">
    <property type="entry name" value="PTS_EIIB_2"/>
</dbReference>
<dbReference type="KEGG" id="lki:LKI_08505"/>
<dbReference type="InterPro" id="IPR036095">
    <property type="entry name" value="PTS_EIIB-like_sf"/>
</dbReference>
<feature type="domain" description="PTS EIIB type-2" evidence="6">
    <location>
        <begin position="368"/>
        <end position="454"/>
    </location>
</feature>
<keyword evidence="1" id="KW-0808">Transferase</keyword>
<dbReference type="Pfam" id="PF08279">
    <property type="entry name" value="HTH_11"/>
    <property type="match status" value="1"/>
</dbReference>
<reference evidence="8 9" key="1">
    <citation type="journal article" date="2010" name="J. Bacteriol.">
        <title>Complete genome sequence analysis of Leuconostoc kimchii IMSNU 11154.</title>
        <authorList>
            <person name="Oh H.M."/>
            <person name="Cho Y.J."/>
            <person name="Kim B.K."/>
            <person name="Roe J.H."/>
            <person name="Kang S.O."/>
            <person name="Nahm B.H."/>
            <person name="Jeong G."/>
            <person name="Han H.U."/>
            <person name="Chun J."/>
        </authorList>
    </citation>
    <scope>NUCLEOTIDE SEQUENCE [LARGE SCALE GENOMIC DNA]</scope>
    <source>
        <strain evidence="9">IMSNU 11154 / KCTC 2386 / IH25</strain>
    </source>
</reference>
<sequence>MFLGQQVGFVDAKKIALTFKVSTKTVYRTINKLNSSEIIIESQRGRGYKLIEDLKLVTDTKADVQRQIDMSVSLLTHFPNHMNRLKFIDKFYISDSTLTRDLTRIGEKLKKFNIQLNRSDGEVTVIATEVQVRKALNYFFLENTRTKNVLDNISEIFPNISVENQTFISSQMMLIEQKLNVQILEPYTINIFSHLYILLERVRQHRYEITESHVVQQHYDTMLTKVARQIILNISQFSHEEIPDQEINNLLIYLVGLRYDKQLDDSNNDEAYQLVDFLIRNLSLTDRYVNFETLKKGLLGHVRPMIHRIESGIAVVNPLLSDIKFSYREVFGQIRLVLDRSQYTISDDEIGFLTLYVVRALEEVTDHKRVLLMCSTGVGTAQLLQTKVRHAFPNFEIIDIVSSKAYQMNMNNYQNIDLVISTVNITYQPISPVIQVSALFNEGDKRRIEELIYG</sequence>